<sequence length="210" mass="22385">MLSGREIHRLCGAGSVAGVRLVLQRLTSTGLVHVHEAGNSLLYTLNRHHLAAPAVELLADLRTTFVAGLAAKLSNWLIPPIHASLFGAIARGDGDLDSEVDLLLIRPDEVAADNVLWEEQTADLLQYIVDQTGNAAQLYDLTRTELAAPDPTAEDWCDPTIRLYGPVLAALLKQDPLAAVGRSGQTERSAGFEEGLEAGQVLLVGAAHSD</sequence>
<name>A0ABP4QVK3_9ACTN</name>
<dbReference type="EMBL" id="BAAANE010000001">
    <property type="protein sequence ID" value="GAA1619342.1"/>
    <property type="molecule type" value="Genomic_DNA"/>
</dbReference>
<dbReference type="SUPFAM" id="SSF81301">
    <property type="entry name" value="Nucleotidyltransferase"/>
    <property type="match status" value="1"/>
</dbReference>
<comment type="caution">
    <text evidence="1">The sequence shown here is derived from an EMBL/GenBank/DDBJ whole genome shotgun (WGS) entry which is preliminary data.</text>
</comment>
<evidence type="ECO:0000313" key="2">
    <source>
        <dbReference type="Proteomes" id="UP001501319"/>
    </source>
</evidence>
<gene>
    <name evidence="1" type="ORF">GCM10009744_02500</name>
</gene>
<organism evidence="1 2">
    <name type="scientific">Kribbella alba</name>
    <dbReference type="NCBI Taxonomy" id="190197"/>
    <lineage>
        <taxon>Bacteria</taxon>
        <taxon>Bacillati</taxon>
        <taxon>Actinomycetota</taxon>
        <taxon>Actinomycetes</taxon>
        <taxon>Propionibacteriales</taxon>
        <taxon>Kribbellaceae</taxon>
        <taxon>Kribbella</taxon>
    </lineage>
</organism>
<proteinExistence type="predicted"/>
<evidence type="ECO:0000313" key="1">
    <source>
        <dbReference type="EMBL" id="GAA1619342.1"/>
    </source>
</evidence>
<accession>A0ABP4QVK3</accession>
<evidence type="ECO:0008006" key="3">
    <source>
        <dbReference type="Google" id="ProtNLM"/>
    </source>
</evidence>
<dbReference type="Proteomes" id="UP001501319">
    <property type="component" value="Unassembled WGS sequence"/>
</dbReference>
<keyword evidence="2" id="KW-1185">Reference proteome</keyword>
<reference evidence="2" key="1">
    <citation type="journal article" date="2019" name="Int. J. Syst. Evol. Microbiol.">
        <title>The Global Catalogue of Microorganisms (GCM) 10K type strain sequencing project: providing services to taxonomists for standard genome sequencing and annotation.</title>
        <authorList>
            <consortium name="The Broad Institute Genomics Platform"/>
            <consortium name="The Broad Institute Genome Sequencing Center for Infectious Disease"/>
            <person name="Wu L."/>
            <person name="Ma J."/>
        </authorList>
    </citation>
    <scope>NUCLEOTIDE SEQUENCE [LARGE SCALE GENOMIC DNA]</scope>
    <source>
        <strain evidence="2">JCM 14306</strain>
    </source>
</reference>
<dbReference type="InterPro" id="IPR043519">
    <property type="entry name" value="NT_sf"/>
</dbReference>
<protein>
    <recommendedName>
        <fullName evidence="3">Nucleotidyltransferase domain-containing protein</fullName>
    </recommendedName>
</protein>